<sequence>MGCPPALLPGEEKGRTLQAVGIFAGGAFAYLPFSSTSLLWYPYNLTVTQEGIKNQKAGIK</sequence>
<dbReference type="Proteomes" id="UP000281915">
    <property type="component" value="Unassembled WGS sequence"/>
</dbReference>
<dbReference type="EMBL" id="RHHT01000051">
    <property type="protein sequence ID" value="RNB74464.1"/>
    <property type="molecule type" value="Genomic_DNA"/>
</dbReference>
<dbReference type="AlphaFoldDB" id="A0A3M8CFE0"/>
<proteinExistence type="predicted"/>
<organism evidence="2 3">
    <name type="scientific">Brevibacillus panacihumi</name>
    <dbReference type="NCBI Taxonomy" id="497735"/>
    <lineage>
        <taxon>Bacteria</taxon>
        <taxon>Bacillati</taxon>
        <taxon>Bacillota</taxon>
        <taxon>Bacilli</taxon>
        <taxon>Bacillales</taxon>
        <taxon>Paenibacillaceae</taxon>
        <taxon>Brevibacillus</taxon>
    </lineage>
</organism>
<feature type="transmembrane region" description="Helical" evidence="1">
    <location>
        <begin position="20"/>
        <end position="43"/>
    </location>
</feature>
<comment type="caution">
    <text evidence="2">The sequence shown here is derived from an EMBL/GenBank/DDBJ whole genome shotgun (WGS) entry which is preliminary data.</text>
</comment>
<accession>A0A3M8CFE0</accession>
<keyword evidence="1" id="KW-1133">Transmembrane helix</keyword>
<name>A0A3M8CFE0_9BACL</name>
<evidence type="ECO:0000256" key="1">
    <source>
        <dbReference type="SAM" id="Phobius"/>
    </source>
</evidence>
<protein>
    <submittedName>
        <fullName evidence="2">Uncharacterized protein</fullName>
    </submittedName>
</protein>
<evidence type="ECO:0000313" key="2">
    <source>
        <dbReference type="EMBL" id="RNB74464.1"/>
    </source>
</evidence>
<gene>
    <name evidence="2" type="ORF">EDM58_20045</name>
</gene>
<evidence type="ECO:0000313" key="3">
    <source>
        <dbReference type="Proteomes" id="UP000281915"/>
    </source>
</evidence>
<keyword evidence="1" id="KW-0812">Transmembrane</keyword>
<keyword evidence="1" id="KW-0472">Membrane</keyword>
<reference evidence="2 3" key="1">
    <citation type="submission" date="2018-10" db="EMBL/GenBank/DDBJ databases">
        <title>Phylogenomics of Brevibacillus.</title>
        <authorList>
            <person name="Dunlap C."/>
        </authorList>
    </citation>
    <scope>NUCLEOTIDE SEQUENCE [LARGE SCALE GENOMIC DNA]</scope>
    <source>
        <strain evidence="2 3">JCM 15085</strain>
    </source>
</reference>